<feature type="domain" description="Ubiquitin-activating enzyme SCCH" evidence="7">
    <location>
        <begin position="96"/>
        <end position="169"/>
    </location>
</feature>
<comment type="similarity">
    <text evidence="1">Belongs to the ubiquitin-activating E1 family.</text>
</comment>
<protein>
    <recommendedName>
        <fullName evidence="7">Ubiquitin-activating enzyme SCCH domain-containing protein</fullName>
    </recommendedName>
</protein>
<gene>
    <name evidence="8" type="ORF">GPUH_LOCUS6405</name>
</gene>
<dbReference type="InterPro" id="IPR019572">
    <property type="entry name" value="UBA_E1_SCCH"/>
</dbReference>
<dbReference type="GO" id="GO:0008641">
    <property type="term" value="F:ubiquitin-like modifier activating enzyme activity"/>
    <property type="evidence" value="ECO:0007669"/>
    <property type="project" value="InterPro"/>
</dbReference>
<dbReference type="InterPro" id="IPR023318">
    <property type="entry name" value="Ub_act_enz_dom_a_sf"/>
</dbReference>
<evidence type="ECO:0000256" key="1">
    <source>
        <dbReference type="ARBA" id="ARBA00005673"/>
    </source>
</evidence>
<feature type="region of interest" description="Disordered" evidence="6">
    <location>
        <begin position="85"/>
        <end position="106"/>
    </location>
</feature>
<dbReference type="AlphaFoldDB" id="A0A3P6SHR4"/>
<organism evidence="8 9">
    <name type="scientific">Gongylonema pulchrum</name>
    <dbReference type="NCBI Taxonomy" id="637853"/>
    <lineage>
        <taxon>Eukaryota</taxon>
        <taxon>Metazoa</taxon>
        <taxon>Ecdysozoa</taxon>
        <taxon>Nematoda</taxon>
        <taxon>Chromadorea</taxon>
        <taxon>Rhabditida</taxon>
        <taxon>Spirurina</taxon>
        <taxon>Spiruromorpha</taxon>
        <taxon>Spiruroidea</taxon>
        <taxon>Gongylonematidae</taxon>
        <taxon>Gongylonema</taxon>
    </lineage>
</organism>
<sequence length="179" mass="20627">MENMRNSSSANGEGMESSISTADEQKESAQSMNGDNNSGLEKINTRQWAAEHGYDPKILFKKFFHDDIKYLLIMADLWKDRRKPEPLDWHNLPDENPSSSRSKSSNNDLWTVMECRVQFEKTVDVLRERIKDGSNLSWDKDDDAAMRFVAACANIRAHVFDIPLKTLFDIKCNRFANFS</sequence>
<dbReference type="InterPro" id="IPR035985">
    <property type="entry name" value="Ubiquitin-activating_enz"/>
</dbReference>
<feature type="compositionally biased region" description="Polar residues" evidence="6">
    <location>
        <begin position="1"/>
        <end position="39"/>
    </location>
</feature>
<evidence type="ECO:0000256" key="4">
    <source>
        <dbReference type="ARBA" id="ARBA00022840"/>
    </source>
</evidence>
<feature type="region of interest" description="Disordered" evidence="6">
    <location>
        <begin position="1"/>
        <end position="40"/>
    </location>
</feature>
<keyword evidence="2" id="KW-0547">Nucleotide-binding</keyword>
<accession>A0A3P6SHR4</accession>
<dbReference type="OrthoDB" id="10255449at2759"/>
<dbReference type="Gene3D" id="1.10.10.520">
    <property type="entry name" value="Ubiquitin activating enzymes (Uba3). Chain: B, domain 2"/>
    <property type="match status" value="1"/>
</dbReference>
<name>A0A3P6SHR4_9BILA</name>
<evidence type="ECO:0000256" key="5">
    <source>
        <dbReference type="ARBA" id="ARBA00043952"/>
    </source>
</evidence>
<dbReference type="GO" id="GO:0005524">
    <property type="term" value="F:ATP binding"/>
    <property type="evidence" value="ECO:0007669"/>
    <property type="project" value="UniProtKB-KW"/>
</dbReference>
<comment type="pathway">
    <text evidence="5">Protein modification.</text>
</comment>
<dbReference type="Proteomes" id="UP000271098">
    <property type="component" value="Unassembled WGS sequence"/>
</dbReference>
<keyword evidence="4" id="KW-0067">ATP-binding</keyword>
<keyword evidence="3" id="KW-0833">Ubl conjugation pathway</keyword>
<proteinExistence type="inferred from homology"/>
<reference evidence="8 9" key="1">
    <citation type="submission" date="2018-11" db="EMBL/GenBank/DDBJ databases">
        <authorList>
            <consortium name="Pathogen Informatics"/>
        </authorList>
    </citation>
    <scope>NUCLEOTIDE SEQUENCE [LARGE SCALE GENOMIC DNA]</scope>
</reference>
<evidence type="ECO:0000313" key="8">
    <source>
        <dbReference type="EMBL" id="VDK54584.1"/>
    </source>
</evidence>
<evidence type="ECO:0000313" key="9">
    <source>
        <dbReference type="Proteomes" id="UP000271098"/>
    </source>
</evidence>
<evidence type="ECO:0000259" key="7">
    <source>
        <dbReference type="Pfam" id="PF10585"/>
    </source>
</evidence>
<dbReference type="Pfam" id="PF10585">
    <property type="entry name" value="UBA_E1_SCCH"/>
    <property type="match status" value="1"/>
</dbReference>
<dbReference type="SUPFAM" id="SSF69572">
    <property type="entry name" value="Activating enzymes of the ubiquitin-like proteins"/>
    <property type="match status" value="1"/>
</dbReference>
<keyword evidence="9" id="KW-1185">Reference proteome</keyword>
<evidence type="ECO:0000256" key="2">
    <source>
        <dbReference type="ARBA" id="ARBA00022741"/>
    </source>
</evidence>
<dbReference type="EMBL" id="UYRT01014963">
    <property type="protein sequence ID" value="VDK54584.1"/>
    <property type="molecule type" value="Genomic_DNA"/>
</dbReference>
<evidence type="ECO:0000256" key="3">
    <source>
        <dbReference type="ARBA" id="ARBA00022786"/>
    </source>
</evidence>
<evidence type="ECO:0000256" key="6">
    <source>
        <dbReference type="SAM" id="MobiDB-lite"/>
    </source>
</evidence>